<dbReference type="InterPro" id="IPR002686">
    <property type="entry name" value="Transposase_17"/>
</dbReference>
<comment type="caution">
    <text evidence="2">The sequence shown here is derived from an EMBL/GenBank/DDBJ whole genome shotgun (WGS) entry which is preliminary data.</text>
</comment>
<reference evidence="2 3" key="1">
    <citation type="submission" date="2021-02" db="EMBL/GenBank/DDBJ databases">
        <authorList>
            <person name="Jung H.S."/>
            <person name="Chun B.H."/>
            <person name="Jeon C.O."/>
        </authorList>
    </citation>
    <scope>NUCLEOTIDE SEQUENCE [LARGE SCALE GENOMIC DNA]</scope>
    <source>
        <strain evidence="2 3">LMG 25203</strain>
    </source>
</reference>
<dbReference type="Gene3D" id="3.30.70.1290">
    <property type="entry name" value="Transposase IS200-like"/>
    <property type="match status" value="1"/>
</dbReference>
<dbReference type="PANTHER" id="PTHR34322">
    <property type="entry name" value="TRANSPOSASE, Y1_TNP DOMAIN-CONTAINING"/>
    <property type="match status" value="1"/>
</dbReference>
<dbReference type="SMART" id="SM01321">
    <property type="entry name" value="Y1_Tnp"/>
    <property type="match status" value="1"/>
</dbReference>
<organism evidence="2 3">
    <name type="scientific">Flavobacterium macrobrachii</name>
    <dbReference type="NCBI Taxonomy" id="591204"/>
    <lineage>
        <taxon>Bacteria</taxon>
        <taxon>Pseudomonadati</taxon>
        <taxon>Bacteroidota</taxon>
        <taxon>Flavobacteriia</taxon>
        <taxon>Flavobacteriales</taxon>
        <taxon>Flavobacteriaceae</taxon>
        <taxon>Flavobacterium</taxon>
    </lineage>
</organism>
<dbReference type="SUPFAM" id="SSF143422">
    <property type="entry name" value="Transposase IS200-like"/>
    <property type="match status" value="1"/>
</dbReference>
<evidence type="ECO:0000259" key="1">
    <source>
        <dbReference type="SMART" id="SM01321"/>
    </source>
</evidence>
<proteinExistence type="predicted"/>
<dbReference type="PANTHER" id="PTHR34322:SF2">
    <property type="entry name" value="TRANSPOSASE IS200-LIKE DOMAIN-CONTAINING PROTEIN"/>
    <property type="match status" value="1"/>
</dbReference>
<protein>
    <recommendedName>
        <fullName evidence="1">Transposase IS200-like domain-containing protein</fullName>
    </recommendedName>
</protein>
<feature type="domain" description="Transposase IS200-like" evidence="1">
    <location>
        <begin position="7"/>
        <end position="139"/>
    </location>
</feature>
<dbReference type="EMBL" id="JACSOD020000485">
    <property type="protein sequence ID" value="MBM6499612.1"/>
    <property type="molecule type" value="Genomic_DNA"/>
</dbReference>
<gene>
    <name evidence="2" type="ORF">H9X54_009925</name>
</gene>
<keyword evidence="3" id="KW-1185">Reference proteome</keyword>
<sequence length="191" mass="22720">MINEILEEDGFYHIYSRGINGCQIFDNEENYLFFLSKFLKYLLDYVDVYAYCLMPNHFHFLIKVKSSVINNRIDNPNLKGLHSSASIVSKQFGKFISSYTQSYNKLNNRHGALLESPFKRIQVKNEEYLKNLVLYIHLNPKDYKSYKFSSYLGMISVSKTNLKREEIIEIFEDVENFIYLHENPPKFDFKF</sequence>
<evidence type="ECO:0000313" key="3">
    <source>
        <dbReference type="Proteomes" id="UP000759529"/>
    </source>
</evidence>
<dbReference type="Proteomes" id="UP000759529">
    <property type="component" value="Unassembled WGS sequence"/>
</dbReference>
<accession>A0ABS2CXA5</accession>
<evidence type="ECO:0000313" key="2">
    <source>
        <dbReference type="EMBL" id="MBM6499612.1"/>
    </source>
</evidence>
<name>A0ABS2CXA5_9FLAO</name>
<dbReference type="InterPro" id="IPR036515">
    <property type="entry name" value="Transposase_17_sf"/>
</dbReference>